<dbReference type="InterPro" id="IPR000719">
    <property type="entry name" value="Prot_kinase_dom"/>
</dbReference>
<dbReference type="GO" id="GO:0005524">
    <property type="term" value="F:ATP binding"/>
    <property type="evidence" value="ECO:0007669"/>
    <property type="project" value="InterPro"/>
</dbReference>
<evidence type="ECO:0000313" key="3">
    <source>
        <dbReference type="Proteomes" id="UP000054097"/>
    </source>
</evidence>
<feature type="non-terminal residue" evidence="2">
    <location>
        <position position="159"/>
    </location>
</feature>
<dbReference type="GO" id="GO:0004674">
    <property type="term" value="F:protein serine/threonine kinase activity"/>
    <property type="evidence" value="ECO:0007669"/>
    <property type="project" value="TreeGrafter"/>
</dbReference>
<protein>
    <recommendedName>
        <fullName evidence="1">Protein kinase domain-containing protein</fullName>
    </recommendedName>
</protein>
<dbReference type="InterPro" id="IPR051681">
    <property type="entry name" value="Ser/Thr_Kinases-Pseudokinases"/>
</dbReference>
<dbReference type="PROSITE" id="PS00108">
    <property type="entry name" value="PROTEIN_KINASE_ST"/>
    <property type="match status" value="1"/>
</dbReference>
<organism evidence="2 3">
    <name type="scientific">Serendipita vermifera MAFF 305830</name>
    <dbReference type="NCBI Taxonomy" id="933852"/>
    <lineage>
        <taxon>Eukaryota</taxon>
        <taxon>Fungi</taxon>
        <taxon>Dikarya</taxon>
        <taxon>Basidiomycota</taxon>
        <taxon>Agaricomycotina</taxon>
        <taxon>Agaricomycetes</taxon>
        <taxon>Sebacinales</taxon>
        <taxon>Serendipitaceae</taxon>
        <taxon>Serendipita</taxon>
    </lineage>
</organism>
<feature type="domain" description="Protein kinase" evidence="1">
    <location>
        <begin position="1"/>
        <end position="159"/>
    </location>
</feature>
<feature type="non-terminal residue" evidence="2">
    <location>
        <position position="1"/>
    </location>
</feature>
<dbReference type="Pfam" id="PF00069">
    <property type="entry name" value="Pkinase"/>
    <property type="match status" value="1"/>
</dbReference>
<dbReference type="Proteomes" id="UP000054097">
    <property type="component" value="Unassembled WGS sequence"/>
</dbReference>
<dbReference type="Gene3D" id="1.10.510.10">
    <property type="entry name" value="Transferase(Phosphotransferase) domain 1"/>
    <property type="match status" value="1"/>
</dbReference>
<keyword evidence="3" id="KW-1185">Reference proteome</keyword>
<dbReference type="STRING" id="933852.A0A0C2WVY0"/>
<sequence>KWKDVVAGVAYLHTHSPKLVHGDLKPKNVLISGQGRAQICDFGLVSIHLKEGKSGLTTTSAHTGTARYLAYELVLLESDAPTTASDIYATGCIGLEAIFQETPYPQCPNGHNLVLEIHRYMQESYPPAVSCPKPSPDTTIAWDMVSSCWKRNPSERPTA</sequence>
<dbReference type="InterPro" id="IPR011009">
    <property type="entry name" value="Kinase-like_dom_sf"/>
</dbReference>
<dbReference type="EMBL" id="KN824285">
    <property type="protein sequence ID" value="KIM30318.1"/>
    <property type="molecule type" value="Genomic_DNA"/>
</dbReference>
<dbReference type="AlphaFoldDB" id="A0A0C2WVY0"/>
<evidence type="ECO:0000313" key="2">
    <source>
        <dbReference type="EMBL" id="KIM30318.1"/>
    </source>
</evidence>
<evidence type="ECO:0000259" key="1">
    <source>
        <dbReference type="PROSITE" id="PS50011"/>
    </source>
</evidence>
<dbReference type="SMART" id="SM00220">
    <property type="entry name" value="S_TKc"/>
    <property type="match status" value="1"/>
</dbReference>
<dbReference type="PANTHER" id="PTHR44329">
    <property type="entry name" value="SERINE/THREONINE-PROTEIN KINASE TNNI3K-RELATED"/>
    <property type="match status" value="1"/>
</dbReference>
<dbReference type="InterPro" id="IPR008271">
    <property type="entry name" value="Ser/Thr_kinase_AS"/>
</dbReference>
<dbReference type="PROSITE" id="PS50011">
    <property type="entry name" value="PROTEIN_KINASE_DOM"/>
    <property type="match status" value="1"/>
</dbReference>
<gene>
    <name evidence="2" type="ORF">M408DRAFT_54744</name>
</gene>
<dbReference type="SUPFAM" id="SSF56112">
    <property type="entry name" value="Protein kinase-like (PK-like)"/>
    <property type="match status" value="1"/>
</dbReference>
<name>A0A0C2WVY0_SERVB</name>
<accession>A0A0C2WVY0</accession>
<reference evidence="2 3" key="1">
    <citation type="submission" date="2014-04" db="EMBL/GenBank/DDBJ databases">
        <authorList>
            <consortium name="DOE Joint Genome Institute"/>
            <person name="Kuo A."/>
            <person name="Zuccaro A."/>
            <person name="Kohler A."/>
            <person name="Nagy L.G."/>
            <person name="Floudas D."/>
            <person name="Copeland A."/>
            <person name="Barry K.W."/>
            <person name="Cichocki N."/>
            <person name="Veneault-Fourrey C."/>
            <person name="LaButti K."/>
            <person name="Lindquist E.A."/>
            <person name="Lipzen A."/>
            <person name="Lundell T."/>
            <person name="Morin E."/>
            <person name="Murat C."/>
            <person name="Sun H."/>
            <person name="Tunlid A."/>
            <person name="Henrissat B."/>
            <person name="Grigoriev I.V."/>
            <person name="Hibbett D.S."/>
            <person name="Martin F."/>
            <person name="Nordberg H.P."/>
            <person name="Cantor M.N."/>
            <person name="Hua S.X."/>
        </authorList>
    </citation>
    <scope>NUCLEOTIDE SEQUENCE [LARGE SCALE GENOMIC DNA]</scope>
    <source>
        <strain evidence="2 3">MAFF 305830</strain>
    </source>
</reference>
<reference evidence="3" key="2">
    <citation type="submission" date="2015-01" db="EMBL/GenBank/DDBJ databases">
        <title>Evolutionary Origins and Diversification of the Mycorrhizal Mutualists.</title>
        <authorList>
            <consortium name="DOE Joint Genome Institute"/>
            <consortium name="Mycorrhizal Genomics Consortium"/>
            <person name="Kohler A."/>
            <person name="Kuo A."/>
            <person name="Nagy L.G."/>
            <person name="Floudas D."/>
            <person name="Copeland A."/>
            <person name="Barry K.W."/>
            <person name="Cichocki N."/>
            <person name="Veneault-Fourrey C."/>
            <person name="LaButti K."/>
            <person name="Lindquist E.A."/>
            <person name="Lipzen A."/>
            <person name="Lundell T."/>
            <person name="Morin E."/>
            <person name="Murat C."/>
            <person name="Riley R."/>
            <person name="Ohm R."/>
            <person name="Sun H."/>
            <person name="Tunlid A."/>
            <person name="Henrissat B."/>
            <person name="Grigoriev I.V."/>
            <person name="Hibbett D.S."/>
            <person name="Martin F."/>
        </authorList>
    </citation>
    <scope>NUCLEOTIDE SEQUENCE [LARGE SCALE GENOMIC DNA]</scope>
    <source>
        <strain evidence="3">MAFF 305830</strain>
    </source>
</reference>
<dbReference type="HOGENOM" id="CLU_000288_7_18_1"/>
<proteinExistence type="predicted"/>
<dbReference type="OrthoDB" id="4062651at2759"/>